<evidence type="ECO:0000313" key="8">
    <source>
        <dbReference type="EMBL" id="MBB2148424.1"/>
    </source>
</evidence>
<dbReference type="Pfam" id="PF02706">
    <property type="entry name" value="Wzz"/>
    <property type="match status" value="1"/>
</dbReference>
<sequence>MDIKAFLKVLNRYKWLLILVPITAAVITFFLVKNLPKEYSSEAQIATGLVDQSKQVVAVGNQNADFFKINQQFSNIIERMKMRKIMSILSYHLIIHDLEDPKDSFKPYSPKVDSLNQTQRQEVVQLFKEKLSNKSVITLADNKGKYKLYDILGSMGYSKEDIEKKLSIYRPDNSDFINISYVSDNPKLSAFVVNTLAVEFIKNYGQDVNVNQNNSIELLDSLLKKKEGSMNEKNAALKDFKMKNGVLNLDKQSEIVYTQISQNEERKAQAIRDIQANQRAIADIDAKLSGRSGDAFSQGSTTVDNKAIVNLKNQLKAANDAYIDGNFKVSDKKRIDSLTKLIDRLSTRISDDDVTNPIASKQALIQQKQALETQVSIAKGSIQSIDNELAMLKAKYNTMVPFDAGIQNYERDADLATKDYMASLDSYNQTRTEQNIALKLQLAQVGLEGPPLPSKGIMYIALAGISSFFLCFVAVLIIFLLDNTIHDSRQLEAATKSKVLGSLNYMHDADLSMRNIWNDNKNNPEYTAYRDLLRSLRFEISNAFDRDNTKILGVTSLNDGEGKSFIASSLAYSFAMIGKKVLLIGGETEVVKSNSKELSLSQDFETFLVKRQIQTEDLITVLNKNDNNTSLLEMQNANNLRAGFEVLREEFDVIIIDVNSLRDINIAKEWLLFTENNIAIFESGRSIEDRDKELIDYIKERPGFVGWVLNKIQLKKIK</sequence>
<proteinExistence type="predicted"/>
<keyword evidence="9" id="KW-1185">Reference proteome</keyword>
<name>A0ABR6EUC5_9SPHI</name>
<reference evidence="8 9" key="1">
    <citation type="submission" date="2019-11" db="EMBL/GenBank/DDBJ databases">
        <title>Description of Pedobacter sp. LMG 31462T.</title>
        <authorList>
            <person name="Carlier A."/>
            <person name="Qi S."/>
            <person name="Vandamme P."/>
        </authorList>
    </citation>
    <scope>NUCLEOTIDE SEQUENCE [LARGE SCALE GENOMIC DNA]</scope>
    <source>
        <strain evidence="8 9">LMG 31462</strain>
    </source>
</reference>
<evidence type="ECO:0000256" key="5">
    <source>
        <dbReference type="ARBA" id="ARBA00023136"/>
    </source>
</evidence>
<dbReference type="RefSeq" id="WP_182954345.1">
    <property type="nucleotide sequence ID" value="NZ_WNXC01000001.1"/>
</dbReference>
<dbReference type="InterPro" id="IPR027417">
    <property type="entry name" value="P-loop_NTPase"/>
</dbReference>
<keyword evidence="3 6" id="KW-0812">Transmembrane</keyword>
<dbReference type="Gene3D" id="3.40.50.300">
    <property type="entry name" value="P-loop containing nucleotide triphosphate hydrolases"/>
    <property type="match status" value="1"/>
</dbReference>
<dbReference type="PANTHER" id="PTHR32309">
    <property type="entry name" value="TYROSINE-PROTEIN KINASE"/>
    <property type="match status" value="1"/>
</dbReference>
<keyword evidence="5 6" id="KW-0472">Membrane</keyword>
<comment type="subcellular location">
    <subcellularLocation>
        <location evidence="1">Cell membrane</location>
        <topology evidence="1">Multi-pass membrane protein</topology>
    </subcellularLocation>
</comment>
<dbReference type="InterPro" id="IPR050445">
    <property type="entry name" value="Bact_polysacc_biosynth/exp"/>
</dbReference>
<dbReference type="Proteomes" id="UP000636110">
    <property type="component" value="Unassembled WGS sequence"/>
</dbReference>
<keyword evidence="4 6" id="KW-1133">Transmembrane helix</keyword>
<feature type="transmembrane region" description="Helical" evidence="6">
    <location>
        <begin position="457"/>
        <end position="481"/>
    </location>
</feature>
<dbReference type="EMBL" id="WNXC01000001">
    <property type="protein sequence ID" value="MBB2148424.1"/>
    <property type="molecule type" value="Genomic_DNA"/>
</dbReference>
<protein>
    <submittedName>
        <fullName evidence="8">Lipopolysaccharide biosynthesis protein</fullName>
    </submittedName>
</protein>
<feature type="domain" description="Polysaccharide chain length determinant N-terminal" evidence="7">
    <location>
        <begin position="1"/>
        <end position="88"/>
    </location>
</feature>
<evidence type="ECO:0000256" key="3">
    <source>
        <dbReference type="ARBA" id="ARBA00022692"/>
    </source>
</evidence>
<evidence type="ECO:0000256" key="4">
    <source>
        <dbReference type="ARBA" id="ARBA00022989"/>
    </source>
</evidence>
<evidence type="ECO:0000259" key="7">
    <source>
        <dbReference type="Pfam" id="PF02706"/>
    </source>
</evidence>
<dbReference type="SUPFAM" id="SSF52540">
    <property type="entry name" value="P-loop containing nucleoside triphosphate hydrolases"/>
    <property type="match status" value="1"/>
</dbReference>
<dbReference type="InterPro" id="IPR003856">
    <property type="entry name" value="LPS_length_determ_N"/>
</dbReference>
<feature type="transmembrane region" description="Helical" evidence="6">
    <location>
        <begin position="12"/>
        <end position="32"/>
    </location>
</feature>
<keyword evidence="2" id="KW-1003">Cell membrane</keyword>
<accession>A0ABR6EUC5</accession>
<organism evidence="8 9">
    <name type="scientific">Pedobacter gandavensis</name>
    <dbReference type="NCBI Taxonomy" id="2679963"/>
    <lineage>
        <taxon>Bacteria</taxon>
        <taxon>Pseudomonadati</taxon>
        <taxon>Bacteroidota</taxon>
        <taxon>Sphingobacteriia</taxon>
        <taxon>Sphingobacteriales</taxon>
        <taxon>Sphingobacteriaceae</taxon>
        <taxon>Pedobacter</taxon>
    </lineage>
</organism>
<evidence type="ECO:0000256" key="1">
    <source>
        <dbReference type="ARBA" id="ARBA00004651"/>
    </source>
</evidence>
<comment type="caution">
    <text evidence="8">The sequence shown here is derived from an EMBL/GenBank/DDBJ whole genome shotgun (WGS) entry which is preliminary data.</text>
</comment>
<evidence type="ECO:0000256" key="6">
    <source>
        <dbReference type="SAM" id="Phobius"/>
    </source>
</evidence>
<dbReference type="PANTHER" id="PTHR32309:SF13">
    <property type="entry name" value="FERRIC ENTEROBACTIN TRANSPORT PROTEIN FEPE"/>
    <property type="match status" value="1"/>
</dbReference>
<evidence type="ECO:0000313" key="9">
    <source>
        <dbReference type="Proteomes" id="UP000636110"/>
    </source>
</evidence>
<gene>
    <name evidence="8" type="ORF">GM920_05815</name>
</gene>
<evidence type="ECO:0000256" key="2">
    <source>
        <dbReference type="ARBA" id="ARBA00022475"/>
    </source>
</evidence>